<dbReference type="EMBL" id="MU007029">
    <property type="protein sequence ID" value="KAF2431909.1"/>
    <property type="molecule type" value="Genomic_DNA"/>
</dbReference>
<evidence type="ECO:0000313" key="2">
    <source>
        <dbReference type="Proteomes" id="UP000800235"/>
    </source>
</evidence>
<keyword evidence="2" id="KW-1185">Reference proteome</keyword>
<dbReference type="InterPro" id="IPR038883">
    <property type="entry name" value="AN11006-like"/>
</dbReference>
<protein>
    <recommendedName>
        <fullName evidence="3">F-box domain-containing protein</fullName>
    </recommendedName>
</protein>
<name>A0A9P4NVD3_9PEZI</name>
<dbReference type="AlphaFoldDB" id="A0A9P4NVD3"/>
<organism evidence="1 2">
    <name type="scientific">Tothia fuscella</name>
    <dbReference type="NCBI Taxonomy" id="1048955"/>
    <lineage>
        <taxon>Eukaryota</taxon>
        <taxon>Fungi</taxon>
        <taxon>Dikarya</taxon>
        <taxon>Ascomycota</taxon>
        <taxon>Pezizomycotina</taxon>
        <taxon>Dothideomycetes</taxon>
        <taxon>Pleosporomycetidae</taxon>
        <taxon>Venturiales</taxon>
        <taxon>Cylindrosympodiaceae</taxon>
        <taxon>Tothia</taxon>
    </lineage>
</organism>
<gene>
    <name evidence="1" type="ORF">EJ08DRAFT_169011</name>
</gene>
<dbReference type="PANTHER" id="PTHR42085:SF1">
    <property type="entry name" value="F-BOX DOMAIN-CONTAINING PROTEIN"/>
    <property type="match status" value="1"/>
</dbReference>
<dbReference type="OrthoDB" id="3801356at2759"/>
<reference evidence="1" key="1">
    <citation type="journal article" date="2020" name="Stud. Mycol.">
        <title>101 Dothideomycetes genomes: a test case for predicting lifestyles and emergence of pathogens.</title>
        <authorList>
            <person name="Haridas S."/>
            <person name="Albert R."/>
            <person name="Binder M."/>
            <person name="Bloem J."/>
            <person name="Labutti K."/>
            <person name="Salamov A."/>
            <person name="Andreopoulos B."/>
            <person name="Baker S."/>
            <person name="Barry K."/>
            <person name="Bills G."/>
            <person name="Bluhm B."/>
            <person name="Cannon C."/>
            <person name="Castanera R."/>
            <person name="Culley D."/>
            <person name="Daum C."/>
            <person name="Ezra D."/>
            <person name="Gonzalez J."/>
            <person name="Henrissat B."/>
            <person name="Kuo A."/>
            <person name="Liang C."/>
            <person name="Lipzen A."/>
            <person name="Lutzoni F."/>
            <person name="Magnuson J."/>
            <person name="Mondo S."/>
            <person name="Nolan M."/>
            <person name="Ohm R."/>
            <person name="Pangilinan J."/>
            <person name="Park H.-J."/>
            <person name="Ramirez L."/>
            <person name="Alfaro M."/>
            <person name="Sun H."/>
            <person name="Tritt A."/>
            <person name="Yoshinaga Y."/>
            <person name="Zwiers L.-H."/>
            <person name="Turgeon B."/>
            <person name="Goodwin S."/>
            <person name="Spatafora J."/>
            <person name="Crous P."/>
            <person name="Grigoriev I."/>
        </authorList>
    </citation>
    <scope>NUCLEOTIDE SEQUENCE</scope>
    <source>
        <strain evidence="1">CBS 130266</strain>
    </source>
</reference>
<dbReference type="Proteomes" id="UP000800235">
    <property type="component" value="Unassembled WGS sequence"/>
</dbReference>
<proteinExistence type="predicted"/>
<comment type="caution">
    <text evidence="1">The sequence shown here is derived from an EMBL/GenBank/DDBJ whole genome shotgun (WGS) entry which is preliminary data.</text>
</comment>
<accession>A0A9P4NVD3</accession>
<evidence type="ECO:0000313" key="1">
    <source>
        <dbReference type="EMBL" id="KAF2431909.1"/>
    </source>
</evidence>
<sequence length="274" mass="31299">MAGSIGGTSEKPLKFLDFSPEIRNKIYEFLCDGVVPPSCFSASCERCTSKNKGVTSLLPFVLSCKQIRAEFPLSYFTRNTFVVKIEDLDSLVKQLGCEEIALLKYLHVDMATLKWWNGPRNDWDQVVDVVPLIKLLDQYPILVSKIKDENWIVGSRTLDLSKFCRNFWDVVQNQVLHKHVRSGYVSKVILAIQNREISNEVTSRLFWHNVETLRVFVDVEAEGSMNIATIAKWMNEISRSGVEKSQMKSISDFPKRGQWWTYRYDGCGPGAVST</sequence>
<evidence type="ECO:0008006" key="3">
    <source>
        <dbReference type="Google" id="ProtNLM"/>
    </source>
</evidence>
<dbReference type="PANTHER" id="PTHR42085">
    <property type="entry name" value="F-BOX DOMAIN-CONTAINING PROTEIN"/>
    <property type="match status" value="1"/>
</dbReference>